<accession>A0A7Y9QWX4</accession>
<keyword evidence="4" id="KW-1185">Reference proteome</keyword>
<dbReference type="Proteomes" id="UP000518288">
    <property type="component" value="Unassembled WGS sequence"/>
</dbReference>
<evidence type="ECO:0000259" key="2">
    <source>
        <dbReference type="SMART" id="SM00062"/>
    </source>
</evidence>
<evidence type="ECO:0000256" key="1">
    <source>
        <dbReference type="ARBA" id="ARBA00022729"/>
    </source>
</evidence>
<dbReference type="Pfam" id="PF00497">
    <property type="entry name" value="SBP_bac_3"/>
    <property type="match status" value="1"/>
</dbReference>
<keyword evidence="1" id="KW-0732">Signal</keyword>
<dbReference type="PANTHER" id="PTHR35936:SF17">
    <property type="entry name" value="ARGININE-BINDING EXTRACELLULAR PROTEIN ARTP"/>
    <property type="match status" value="1"/>
</dbReference>
<dbReference type="EMBL" id="JACCFH010000001">
    <property type="protein sequence ID" value="NYG31283.1"/>
    <property type="molecule type" value="Genomic_DNA"/>
</dbReference>
<feature type="domain" description="Solute-binding protein family 3/N-terminal" evidence="2">
    <location>
        <begin position="39"/>
        <end position="258"/>
    </location>
</feature>
<dbReference type="SUPFAM" id="SSF53850">
    <property type="entry name" value="Periplasmic binding protein-like II"/>
    <property type="match status" value="1"/>
</dbReference>
<dbReference type="Gene3D" id="3.40.190.10">
    <property type="entry name" value="Periplasmic binding protein-like II"/>
    <property type="match status" value="2"/>
</dbReference>
<organism evidence="3 4">
    <name type="scientific">Sphaerotilus montanus</name>
    <dbReference type="NCBI Taxonomy" id="522889"/>
    <lineage>
        <taxon>Bacteria</taxon>
        <taxon>Pseudomonadati</taxon>
        <taxon>Pseudomonadota</taxon>
        <taxon>Betaproteobacteria</taxon>
        <taxon>Burkholderiales</taxon>
        <taxon>Sphaerotilaceae</taxon>
        <taxon>Sphaerotilus</taxon>
    </lineage>
</organism>
<dbReference type="RefSeq" id="WP_179632289.1">
    <property type="nucleotide sequence ID" value="NZ_JACCFH010000001.1"/>
</dbReference>
<comment type="caution">
    <text evidence="3">The sequence shown here is derived from an EMBL/GenBank/DDBJ whole genome shotgun (WGS) entry which is preliminary data.</text>
</comment>
<dbReference type="InterPro" id="IPR001638">
    <property type="entry name" value="Solute-binding_3/MltF_N"/>
</dbReference>
<evidence type="ECO:0000313" key="4">
    <source>
        <dbReference type="Proteomes" id="UP000518288"/>
    </source>
</evidence>
<sequence>MRRRLMGWITLVVAVTGGALALIDRTAPDVQSYGGRGDALRAGYALEAPYAFRDAQGHLRGESVDTLRAVLERLGLPEPVWVHVEFPRLVHELRSGRIDVIAAGLFITPERAAQVAFTRPTTSVRPGLLVTAGNPLELHALGDLRRTSGARLAVLDGSVEWTQAREAGIPEAQLLRVPDPASALAAMRSGQAVAFALSSPSLRWILRESPAGMALATPFEVPQRAGQPDVGYPAYAFRHGDPMRERIDQALSGYLGSAAHLQTIAGYGFSADDVATAYGMVPAAPGTGASR</sequence>
<proteinExistence type="predicted"/>
<name>A0A7Y9QWX4_9BURK</name>
<dbReference type="SMART" id="SM00062">
    <property type="entry name" value="PBPb"/>
    <property type="match status" value="1"/>
</dbReference>
<dbReference type="AlphaFoldDB" id="A0A7Y9QWX4"/>
<protein>
    <submittedName>
        <fullName evidence="3">Polar amino acid transport system substrate-binding protein</fullName>
    </submittedName>
</protein>
<evidence type="ECO:0000313" key="3">
    <source>
        <dbReference type="EMBL" id="NYG31283.1"/>
    </source>
</evidence>
<reference evidence="3 4" key="1">
    <citation type="submission" date="2020-07" db="EMBL/GenBank/DDBJ databases">
        <title>Genomic Encyclopedia of Archaeal and Bacterial Type Strains, Phase II (KMG-II): from individual species to whole genera.</title>
        <authorList>
            <person name="Goeker M."/>
        </authorList>
    </citation>
    <scope>NUCLEOTIDE SEQUENCE [LARGE SCALE GENOMIC DNA]</scope>
    <source>
        <strain evidence="3 4">DSM 21226</strain>
    </source>
</reference>
<gene>
    <name evidence="3" type="ORF">BDD16_000269</name>
</gene>
<dbReference type="PANTHER" id="PTHR35936">
    <property type="entry name" value="MEMBRANE-BOUND LYTIC MUREIN TRANSGLYCOSYLASE F"/>
    <property type="match status" value="1"/>
</dbReference>